<keyword evidence="10" id="KW-1185">Reference proteome</keyword>
<proteinExistence type="predicted"/>
<dbReference type="AlphaFoldDB" id="A0A4R6E6B3"/>
<evidence type="ECO:0000313" key="10">
    <source>
        <dbReference type="Proteomes" id="UP000295129"/>
    </source>
</evidence>
<feature type="transmembrane region" description="Helical" evidence="6">
    <location>
        <begin position="296"/>
        <end position="320"/>
    </location>
</feature>
<reference evidence="9 10" key="1">
    <citation type="submission" date="2019-03" db="EMBL/GenBank/DDBJ databases">
        <title>Genomic Encyclopedia of Type Strains, Phase IV (KMG-IV): sequencing the most valuable type-strain genomes for metagenomic binning, comparative biology and taxonomic classification.</title>
        <authorList>
            <person name="Goeker M."/>
        </authorList>
    </citation>
    <scope>NUCLEOTIDE SEQUENCE [LARGE SCALE GENOMIC DNA]</scope>
    <source>
        <strain evidence="9 10">DSM 12121</strain>
    </source>
</reference>
<keyword evidence="5 6" id="KW-0472">Membrane</keyword>
<comment type="caution">
    <text evidence="9">The sequence shown here is derived from an EMBL/GenBank/DDBJ whole genome shotgun (WGS) entry which is preliminary data.</text>
</comment>
<organism evidence="9 10">
    <name type="scientific">Azoarcus indigens</name>
    <dbReference type="NCBI Taxonomy" id="29545"/>
    <lineage>
        <taxon>Bacteria</taxon>
        <taxon>Pseudomonadati</taxon>
        <taxon>Pseudomonadota</taxon>
        <taxon>Betaproteobacteria</taxon>
        <taxon>Rhodocyclales</taxon>
        <taxon>Zoogloeaceae</taxon>
        <taxon>Azoarcus</taxon>
    </lineage>
</organism>
<evidence type="ECO:0000256" key="4">
    <source>
        <dbReference type="ARBA" id="ARBA00022989"/>
    </source>
</evidence>
<evidence type="ECO:0000256" key="3">
    <source>
        <dbReference type="ARBA" id="ARBA00022692"/>
    </source>
</evidence>
<feature type="transmembrane region" description="Helical" evidence="6">
    <location>
        <begin position="341"/>
        <end position="374"/>
    </location>
</feature>
<evidence type="ECO:0000259" key="7">
    <source>
        <dbReference type="Pfam" id="PF02687"/>
    </source>
</evidence>
<dbReference type="InterPro" id="IPR003838">
    <property type="entry name" value="ABC3_permease_C"/>
</dbReference>
<evidence type="ECO:0000256" key="5">
    <source>
        <dbReference type="ARBA" id="ARBA00023136"/>
    </source>
</evidence>
<protein>
    <submittedName>
        <fullName evidence="9">Putative ABC transport system permease protein</fullName>
    </submittedName>
</protein>
<name>A0A4R6E6B3_9RHOO</name>
<evidence type="ECO:0000256" key="6">
    <source>
        <dbReference type="SAM" id="Phobius"/>
    </source>
</evidence>
<keyword evidence="2" id="KW-1003">Cell membrane</keyword>
<dbReference type="Proteomes" id="UP000295129">
    <property type="component" value="Unassembled WGS sequence"/>
</dbReference>
<evidence type="ECO:0000256" key="1">
    <source>
        <dbReference type="ARBA" id="ARBA00004651"/>
    </source>
</evidence>
<dbReference type="InterPro" id="IPR025857">
    <property type="entry name" value="MacB_PCD"/>
</dbReference>
<dbReference type="RefSeq" id="WP_133590086.1">
    <property type="nucleotide sequence ID" value="NZ_SNVV01000005.1"/>
</dbReference>
<evidence type="ECO:0000256" key="2">
    <source>
        <dbReference type="ARBA" id="ARBA00022475"/>
    </source>
</evidence>
<dbReference type="GO" id="GO:0005886">
    <property type="term" value="C:plasma membrane"/>
    <property type="evidence" value="ECO:0007669"/>
    <property type="project" value="UniProtKB-SubCell"/>
</dbReference>
<keyword evidence="4 6" id="KW-1133">Transmembrane helix</keyword>
<sequence length="426" mass="44794">MKPRFGLLWHLCWRSILNRRLSVALTVVAVGLAVAMLIGVERLRGDARAAFAQTISGTDLVVGARGGGAQLLLYSVFHIGNASNEISWDSVQRIAAMPQVDWVVPLALGDSHRGFRVVGTTAAYFEHYRYGERRSLAFAEGRAFADVFETVLGAEVAARHGYRVGDRIVLSHGAGADGTRFAEHADKPFTVVGILARSGTPVDRSVLVSLEGIAAIHVDWAGGAPIPGLSIAPEHVRKFDLRPKTVTAALVGLKSRIAVFRVQRAINTDTAEPLSAVLPGATLQELWNLVGLAEQALLAVSALVVVVGLAGLVAVMVAGLGERRRELAILRALGAGPRQVFALLALESIAASAAGIALGLALVYGAAALAGPWLQAEYGLAPSLGWPGVAELRLLAAVLAASLLASVLPGLRAYRYSLADGMTIRI</sequence>
<dbReference type="PANTHER" id="PTHR43738">
    <property type="entry name" value="ABC TRANSPORTER, MEMBRANE PROTEIN"/>
    <property type="match status" value="1"/>
</dbReference>
<feature type="domain" description="ABC3 transporter permease C-terminal" evidence="7">
    <location>
        <begin position="299"/>
        <end position="417"/>
    </location>
</feature>
<dbReference type="InterPro" id="IPR051125">
    <property type="entry name" value="ABC-4/HrtB_transporter"/>
</dbReference>
<dbReference type="EMBL" id="SNVV01000005">
    <property type="protein sequence ID" value="TDN53467.1"/>
    <property type="molecule type" value="Genomic_DNA"/>
</dbReference>
<gene>
    <name evidence="9" type="ORF">C7389_105142</name>
</gene>
<accession>A0A4R6E6B3</accession>
<dbReference type="Pfam" id="PF12704">
    <property type="entry name" value="MacB_PCD"/>
    <property type="match status" value="1"/>
</dbReference>
<evidence type="ECO:0000313" key="9">
    <source>
        <dbReference type="EMBL" id="TDN53467.1"/>
    </source>
</evidence>
<keyword evidence="3 6" id="KW-0812">Transmembrane</keyword>
<dbReference type="PANTHER" id="PTHR43738:SF2">
    <property type="entry name" value="ABC TRANSPORTER PERMEASE"/>
    <property type="match status" value="1"/>
</dbReference>
<feature type="transmembrane region" description="Helical" evidence="6">
    <location>
        <begin position="21"/>
        <end position="40"/>
    </location>
</feature>
<evidence type="ECO:0000259" key="8">
    <source>
        <dbReference type="Pfam" id="PF12704"/>
    </source>
</evidence>
<feature type="transmembrane region" description="Helical" evidence="6">
    <location>
        <begin position="394"/>
        <end position="414"/>
    </location>
</feature>
<dbReference type="Pfam" id="PF02687">
    <property type="entry name" value="FtsX"/>
    <property type="match status" value="1"/>
</dbReference>
<dbReference type="OrthoDB" id="9784014at2"/>
<feature type="domain" description="MacB-like periplasmic core" evidence="8">
    <location>
        <begin position="24"/>
        <end position="213"/>
    </location>
</feature>
<comment type="subcellular location">
    <subcellularLocation>
        <location evidence="1">Cell membrane</location>
        <topology evidence="1">Multi-pass membrane protein</topology>
    </subcellularLocation>
</comment>